<reference evidence="4 5" key="1">
    <citation type="journal article" date="2021" name="Int. J. Syst. Evol. Microbiol.">
        <title>Reticulibacter mediterranei gen. nov., sp. nov., within the new family Reticulibacteraceae fam. nov., and Ktedonospora formicarum gen. nov., sp. nov., Ktedonobacter robiniae sp. nov., Dictyobacter formicarum sp. nov. and Dictyobacter arantiisoli sp. nov., belonging to the class Ktedonobacteria.</title>
        <authorList>
            <person name="Yabe S."/>
            <person name="Zheng Y."/>
            <person name="Wang C.M."/>
            <person name="Sakai Y."/>
            <person name="Abe K."/>
            <person name="Yokota A."/>
            <person name="Donadio S."/>
            <person name="Cavaletti L."/>
            <person name="Monciardini P."/>
        </authorList>
    </citation>
    <scope>NUCLEOTIDE SEQUENCE [LARGE SCALE GENOMIC DNA]</scope>
    <source>
        <strain evidence="4 5">SOSP1-30</strain>
    </source>
</reference>
<dbReference type="PIRSF" id="PIRSF006241">
    <property type="entry name" value="HyI"/>
    <property type="match status" value="1"/>
</dbReference>
<dbReference type="Pfam" id="PF01261">
    <property type="entry name" value="AP_endonuc_2"/>
    <property type="match status" value="1"/>
</dbReference>
<evidence type="ECO:0000313" key="4">
    <source>
        <dbReference type="EMBL" id="GHO56804.1"/>
    </source>
</evidence>
<dbReference type="PANTHER" id="PTHR43489">
    <property type="entry name" value="ISOMERASE"/>
    <property type="match status" value="1"/>
</dbReference>
<dbReference type="InterPro" id="IPR050417">
    <property type="entry name" value="Sugar_Epim/Isomerase"/>
</dbReference>
<dbReference type="GO" id="GO:0016853">
    <property type="term" value="F:isomerase activity"/>
    <property type="evidence" value="ECO:0007669"/>
    <property type="project" value="UniProtKB-KW"/>
</dbReference>
<organism evidence="4 5">
    <name type="scientific">Ktedonobacter robiniae</name>
    <dbReference type="NCBI Taxonomy" id="2778365"/>
    <lineage>
        <taxon>Bacteria</taxon>
        <taxon>Bacillati</taxon>
        <taxon>Chloroflexota</taxon>
        <taxon>Ktedonobacteria</taxon>
        <taxon>Ktedonobacterales</taxon>
        <taxon>Ktedonobacteraceae</taxon>
        <taxon>Ktedonobacter</taxon>
    </lineage>
</organism>
<dbReference type="InterPro" id="IPR036237">
    <property type="entry name" value="Xyl_isomerase-like_sf"/>
</dbReference>
<protein>
    <submittedName>
        <fullName evidence="4">Hydroxypyruvate isomerase</fullName>
    </submittedName>
</protein>
<keyword evidence="5" id="KW-1185">Reference proteome</keyword>
<dbReference type="EMBL" id="BNJG01000002">
    <property type="protein sequence ID" value="GHO56804.1"/>
    <property type="molecule type" value="Genomic_DNA"/>
</dbReference>
<keyword evidence="1 2" id="KW-0413">Isomerase</keyword>
<dbReference type="InterPro" id="IPR026040">
    <property type="entry name" value="HyI-like"/>
</dbReference>
<evidence type="ECO:0000313" key="5">
    <source>
        <dbReference type="Proteomes" id="UP000654345"/>
    </source>
</evidence>
<evidence type="ECO:0000256" key="1">
    <source>
        <dbReference type="ARBA" id="ARBA00023235"/>
    </source>
</evidence>
<dbReference type="RefSeq" id="WP_201373264.1">
    <property type="nucleotide sequence ID" value="NZ_BNJG01000002.1"/>
</dbReference>
<accession>A0ABQ3UVC4</accession>
<dbReference type="PANTHER" id="PTHR43489:SF3">
    <property type="entry name" value="XYLOSE ISOMERASE DOMAIN PROTEIN TIM BARREL"/>
    <property type="match status" value="1"/>
</dbReference>
<evidence type="ECO:0000256" key="2">
    <source>
        <dbReference type="PIRNR" id="PIRNR006241"/>
    </source>
</evidence>
<dbReference type="Gene3D" id="3.20.20.150">
    <property type="entry name" value="Divalent-metal-dependent TIM barrel enzymes"/>
    <property type="match status" value="1"/>
</dbReference>
<dbReference type="Proteomes" id="UP000654345">
    <property type="component" value="Unassembled WGS sequence"/>
</dbReference>
<evidence type="ECO:0000259" key="3">
    <source>
        <dbReference type="Pfam" id="PF01261"/>
    </source>
</evidence>
<name>A0ABQ3UVC4_9CHLR</name>
<sequence length="255" mass="28748">MGSIKQAVSWWCFANRGLTPRELLQASADIGYQAVELIEPEYWPLVKEFGLTIASTNGGLSIEQGLNRREHHAQLERDIRATIEQAEKWSIPNVIVFSGNRRGLDDRTGAEITAEGLSHVARIAEDAGVTLVMELLNSKVDHLDYQCDKSAWGIEVCRMVNSPRVKLLYDIYHMQIMEGDIIRTIQDHHTYFAHYHTAGNPGRHELDETQELNYPPIVRTILATGYEGYLGQEFVPLGDPLTSLKQAYALCNVKI</sequence>
<dbReference type="SUPFAM" id="SSF51658">
    <property type="entry name" value="Xylose isomerase-like"/>
    <property type="match status" value="1"/>
</dbReference>
<dbReference type="InterPro" id="IPR013022">
    <property type="entry name" value="Xyl_isomerase-like_TIM-brl"/>
</dbReference>
<comment type="similarity">
    <text evidence="2">Belongs to the hyi family.</text>
</comment>
<feature type="domain" description="Xylose isomerase-like TIM barrel" evidence="3">
    <location>
        <begin position="25"/>
        <end position="234"/>
    </location>
</feature>
<gene>
    <name evidence="4" type="ORF">KSB_52790</name>
</gene>
<comment type="caution">
    <text evidence="4">The sequence shown here is derived from an EMBL/GenBank/DDBJ whole genome shotgun (WGS) entry which is preliminary data.</text>
</comment>
<proteinExistence type="inferred from homology"/>